<sequence length="158" mass="17431">MNALITAANSAQAQQLKKILGPDDVILGDYQDIPELMVTAGRMVKTPNPRSAAFVHQMLSLCLDKQISKVYALRRDELLPLAQARQLFEEFDITLIIPSTELIDNNPPPQTLTGDIVILESGRVVVGDFLNAVALLHNKTTNGVFKVNNENYIIFTAD</sequence>
<keyword evidence="2" id="KW-1185">Reference proteome</keyword>
<evidence type="ECO:0000313" key="2">
    <source>
        <dbReference type="Proteomes" id="UP000268007"/>
    </source>
</evidence>
<accession>A0A495JAL5</accession>
<evidence type="ECO:0000313" key="1">
    <source>
        <dbReference type="EMBL" id="RKR85444.1"/>
    </source>
</evidence>
<protein>
    <submittedName>
        <fullName evidence="1">Uncharacterized protein</fullName>
    </submittedName>
</protein>
<gene>
    <name evidence="1" type="ORF">BDD43_5715</name>
</gene>
<dbReference type="Gene3D" id="3.40.50.20">
    <property type="match status" value="1"/>
</dbReference>
<name>A0A495JAL5_9SPHI</name>
<reference evidence="1 2" key="1">
    <citation type="submission" date="2018-10" db="EMBL/GenBank/DDBJ databases">
        <title>Genomic Encyclopedia of Archaeal and Bacterial Type Strains, Phase II (KMG-II): from individual species to whole genera.</title>
        <authorList>
            <person name="Goeker M."/>
        </authorList>
    </citation>
    <scope>NUCLEOTIDE SEQUENCE [LARGE SCALE GENOMIC DNA]</scope>
    <source>
        <strain evidence="1 2">DSM 18602</strain>
    </source>
</reference>
<proteinExistence type="predicted"/>
<dbReference type="AlphaFoldDB" id="A0A495JAL5"/>
<dbReference type="Proteomes" id="UP000268007">
    <property type="component" value="Unassembled WGS sequence"/>
</dbReference>
<organism evidence="1 2">
    <name type="scientific">Mucilaginibacter gracilis</name>
    <dbReference type="NCBI Taxonomy" id="423350"/>
    <lineage>
        <taxon>Bacteria</taxon>
        <taxon>Pseudomonadati</taxon>
        <taxon>Bacteroidota</taxon>
        <taxon>Sphingobacteriia</taxon>
        <taxon>Sphingobacteriales</taxon>
        <taxon>Sphingobacteriaceae</taxon>
        <taxon>Mucilaginibacter</taxon>
    </lineage>
</organism>
<comment type="caution">
    <text evidence="1">The sequence shown here is derived from an EMBL/GenBank/DDBJ whole genome shotgun (WGS) entry which is preliminary data.</text>
</comment>
<dbReference type="EMBL" id="RBKU01000001">
    <property type="protein sequence ID" value="RKR85444.1"/>
    <property type="molecule type" value="Genomic_DNA"/>
</dbReference>